<dbReference type="InterPro" id="IPR036390">
    <property type="entry name" value="WH_DNA-bd_sf"/>
</dbReference>
<evidence type="ECO:0000259" key="7">
    <source>
        <dbReference type="PROSITE" id="PS51096"/>
    </source>
</evidence>
<gene>
    <name evidence="9" type="ORF">ACFQH1_08225</name>
</gene>
<dbReference type="Pfam" id="PF00874">
    <property type="entry name" value="PRD"/>
    <property type="match status" value="1"/>
</dbReference>
<dbReference type="SUPFAM" id="SSF63520">
    <property type="entry name" value="PTS-regulatory domain, PRD"/>
    <property type="match status" value="1"/>
</dbReference>
<dbReference type="InterPro" id="IPR004701">
    <property type="entry name" value="PTS_EIIA_man-typ"/>
</dbReference>
<dbReference type="Gene3D" id="1.10.10.10">
    <property type="entry name" value="Winged helix-like DNA-binding domain superfamily/Winged helix DNA-binding domain"/>
    <property type="match status" value="1"/>
</dbReference>
<sequence length="864" mass="96365">MATNDTAQERVRKALEKVMTEQAAVTTGELAQSLELSRSVTSHYLSQLLKAGEVKKIVGRPVRWYLDQQPISVAKMRPFQNLVGATGSQKALIEKCLAAVNYPAGGLNMVITGNSGVGKTFLAQMIGQYARESGAIDTEAPFKVLNCADYANNPELLSSILFGYVKGAFTGAQQDKAGLLAEADGGYLFLDEIHRLSGENQEKLFTFMDTGHFRPIGENQHDVAAKVRFIFATTEDPKTALLDTFTRRVPVSIHIETYAERPLDERLELITTLFRQESKRLQRSLEVMPEVAAYLLNLNPEGNIGTLKNRIKVACARAYNRATTMGLQLTLADFDDVKLARSDFETLGVLSQTPLEVDFRQPLLPNQQMQQSFSTALVEIMASNAEFSLSQVRNLLQSYALMQPRATNSYLHAVHADLFKKIVEQQFGLKNGHSYELLLFDLYQQKIVLPAEKAVQLSQFVDGHCARAKHVAANFYKHLPILEPTSHKLLVSLLAIGLSDMVDESISMHCLMVAHGSATATSIQAVVNQLCGTYLVDALDMPIETSVNDIIEQSRQAIASFDTTNGFVLIIDMGSLGQLYRQIKSKLTGDLLVINNLTTVTALDTALKIQQKMPFNQLAEHASADYQISTQYFEGFSQQPNIVISCMSGLGISEQLRDILQTYLSQQVSVITMDFSTLQQSVAENDVAAFDATLLVITTTNLPDKFAIKHLNIYDLLDPQGQVLLNTILTPYLDAKTFDQLYNQLVRFLSVEGVTERLSFLNPNIIIQEVETVILKFENYYQVKFAGKIKLNLYMHISLMVERLMTGLESQRSYSMPVPTDSKQQTFYEVAHGIFKPIELKYHITIDGYELSLLYELFKAALTL</sequence>
<dbReference type="Gene3D" id="1.10.1790.10">
    <property type="entry name" value="PRD domain"/>
    <property type="match status" value="1"/>
</dbReference>
<dbReference type="SUPFAM" id="SSF46785">
    <property type="entry name" value="Winged helix' DNA-binding domain"/>
    <property type="match status" value="1"/>
</dbReference>
<comment type="caution">
    <text evidence="9">The sequence shown here is derived from an EMBL/GenBank/DDBJ whole genome shotgun (WGS) entry which is preliminary data.</text>
</comment>
<evidence type="ECO:0000256" key="2">
    <source>
        <dbReference type="ARBA" id="ARBA00022679"/>
    </source>
</evidence>
<dbReference type="InterPro" id="IPR003593">
    <property type="entry name" value="AAA+_ATPase"/>
</dbReference>
<feature type="domain" description="PRD" evidence="8">
    <location>
        <begin position="761"/>
        <end position="864"/>
    </location>
</feature>
<dbReference type="CDD" id="cd00133">
    <property type="entry name" value="PTS_IIB"/>
    <property type="match status" value="1"/>
</dbReference>
<dbReference type="SUPFAM" id="SSF52540">
    <property type="entry name" value="P-loop containing nucleoside triphosphate hydrolases"/>
    <property type="match status" value="1"/>
</dbReference>
<dbReference type="RefSeq" id="WP_137606918.1">
    <property type="nucleotide sequence ID" value="NZ_BJDH01000003.1"/>
</dbReference>
<feature type="domain" description="PTS EIIA type-4" evidence="7">
    <location>
        <begin position="507"/>
        <end position="636"/>
    </location>
</feature>
<evidence type="ECO:0000259" key="6">
    <source>
        <dbReference type="PROSITE" id="PS50045"/>
    </source>
</evidence>
<dbReference type="InterPro" id="IPR027417">
    <property type="entry name" value="P-loop_NTPase"/>
</dbReference>
<dbReference type="InterPro" id="IPR036388">
    <property type="entry name" value="WH-like_DNA-bd_sf"/>
</dbReference>
<evidence type="ECO:0000313" key="9">
    <source>
        <dbReference type="EMBL" id="MFC6295187.1"/>
    </source>
</evidence>
<evidence type="ECO:0000256" key="5">
    <source>
        <dbReference type="ARBA" id="ARBA00023125"/>
    </source>
</evidence>
<dbReference type="Gene3D" id="3.40.50.300">
    <property type="entry name" value="P-loop containing nucleotide triphosphate hydrolases"/>
    <property type="match status" value="1"/>
</dbReference>
<dbReference type="PANTHER" id="PTHR32071:SF38">
    <property type="entry name" value="PSP OPERON TRANSCRIPTIONAL ACTIVATOR"/>
    <property type="match status" value="1"/>
</dbReference>
<dbReference type="Pfam" id="PF03610">
    <property type="entry name" value="EIIA-man"/>
    <property type="match status" value="1"/>
</dbReference>
<dbReference type="PROSITE" id="PS50045">
    <property type="entry name" value="SIGMA54_INTERACT_4"/>
    <property type="match status" value="1"/>
</dbReference>
<dbReference type="InterPro" id="IPR011608">
    <property type="entry name" value="PRD"/>
</dbReference>
<evidence type="ECO:0000256" key="4">
    <source>
        <dbReference type="ARBA" id="ARBA00022840"/>
    </source>
</evidence>
<keyword evidence="4" id="KW-0067">ATP-binding</keyword>
<dbReference type="Pfam" id="PF00158">
    <property type="entry name" value="Sigma54_activat"/>
    <property type="match status" value="1"/>
</dbReference>
<protein>
    <recommendedName>
        <fullName evidence="1">DNA translocase FtsK</fullName>
    </recommendedName>
</protein>
<accession>A0ABW1UIS5</accession>
<reference evidence="10" key="1">
    <citation type="journal article" date="2019" name="Int. J. Syst. Evol. Microbiol.">
        <title>The Global Catalogue of Microorganisms (GCM) 10K type strain sequencing project: providing services to taxonomists for standard genome sequencing and annotation.</title>
        <authorList>
            <consortium name="The Broad Institute Genomics Platform"/>
            <consortium name="The Broad Institute Genome Sequencing Center for Infectious Disease"/>
            <person name="Wu L."/>
            <person name="Ma J."/>
        </authorList>
    </citation>
    <scope>NUCLEOTIDE SEQUENCE [LARGE SCALE GENOMIC DNA]</scope>
    <source>
        <strain evidence="10">CCM 8934</strain>
    </source>
</reference>
<name>A0ABW1UIS5_9LACO</name>
<evidence type="ECO:0000256" key="3">
    <source>
        <dbReference type="ARBA" id="ARBA00022741"/>
    </source>
</evidence>
<feature type="domain" description="Sigma-54 factor interaction" evidence="6">
    <location>
        <begin position="82"/>
        <end position="316"/>
    </location>
</feature>
<dbReference type="PROSITE" id="PS51096">
    <property type="entry name" value="PTS_EIIA_TYPE_4"/>
    <property type="match status" value="1"/>
</dbReference>
<keyword evidence="2" id="KW-0808">Transferase</keyword>
<evidence type="ECO:0000259" key="8">
    <source>
        <dbReference type="PROSITE" id="PS51372"/>
    </source>
</evidence>
<dbReference type="InterPro" id="IPR036634">
    <property type="entry name" value="PRD_sf"/>
</dbReference>
<dbReference type="Proteomes" id="UP001596227">
    <property type="component" value="Unassembled WGS sequence"/>
</dbReference>
<dbReference type="SMART" id="SM00382">
    <property type="entry name" value="AAA"/>
    <property type="match status" value="1"/>
</dbReference>
<keyword evidence="3" id="KW-0547">Nucleotide-binding</keyword>
<dbReference type="InterPro" id="IPR036662">
    <property type="entry name" value="PTS_EIIA_man-typ_sf"/>
</dbReference>
<dbReference type="PANTHER" id="PTHR32071">
    <property type="entry name" value="TRANSCRIPTIONAL REGULATORY PROTEIN"/>
    <property type="match status" value="1"/>
</dbReference>
<proteinExistence type="predicted"/>
<dbReference type="EMBL" id="JBHSSB010000016">
    <property type="protein sequence ID" value="MFC6295187.1"/>
    <property type="molecule type" value="Genomic_DNA"/>
</dbReference>
<keyword evidence="5" id="KW-0238">DNA-binding</keyword>
<organism evidence="9 10">
    <name type="scientific">Lactiplantibacillus daoliensis</name>
    <dbReference type="NCBI Taxonomy" id="2559916"/>
    <lineage>
        <taxon>Bacteria</taxon>
        <taxon>Bacillati</taxon>
        <taxon>Bacillota</taxon>
        <taxon>Bacilli</taxon>
        <taxon>Lactobacillales</taxon>
        <taxon>Lactobacillaceae</taxon>
        <taxon>Lactiplantibacillus</taxon>
    </lineage>
</organism>
<evidence type="ECO:0000256" key="1">
    <source>
        <dbReference type="ARBA" id="ARBA00020887"/>
    </source>
</evidence>
<dbReference type="InterPro" id="IPR002078">
    <property type="entry name" value="Sigma_54_int"/>
</dbReference>
<dbReference type="Gene3D" id="3.40.50.510">
    <property type="entry name" value="Phosphotransferase system, mannose-type IIA component"/>
    <property type="match status" value="1"/>
</dbReference>
<dbReference type="PROSITE" id="PS51372">
    <property type="entry name" value="PRD_2"/>
    <property type="match status" value="1"/>
</dbReference>
<dbReference type="SUPFAM" id="SSF53062">
    <property type="entry name" value="PTS system fructose IIA component-like"/>
    <property type="match status" value="1"/>
</dbReference>
<evidence type="ECO:0000313" key="10">
    <source>
        <dbReference type="Proteomes" id="UP001596227"/>
    </source>
</evidence>
<keyword evidence="10" id="KW-1185">Reference proteome</keyword>
<dbReference type="CDD" id="cd00009">
    <property type="entry name" value="AAA"/>
    <property type="match status" value="1"/>
</dbReference>